<protein>
    <submittedName>
        <fullName evidence="2">Unannotated protein</fullName>
    </submittedName>
</protein>
<accession>A0A6J6W7C8</accession>
<feature type="domain" description="SGNH" evidence="1">
    <location>
        <begin position="2"/>
        <end position="196"/>
    </location>
</feature>
<evidence type="ECO:0000259" key="1">
    <source>
        <dbReference type="Pfam" id="PF19040"/>
    </source>
</evidence>
<name>A0A6J6W7C8_9ZZZZ</name>
<reference evidence="2" key="1">
    <citation type="submission" date="2020-05" db="EMBL/GenBank/DDBJ databases">
        <authorList>
            <person name="Chiriac C."/>
            <person name="Salcher M."/>
            <person name="Ghai R."/>
            <person name="Kavagutti S V."/>
        </authorList>
    </citation>
    <scope>NUCLEOTIDE SEQUENCE</scope>
</reference>
<evidence type="ECO:0000313" key="2">
    <source>
        <dbReference type="EMBL" id="CAB4779689.1"/>
    </source>
</evidence>
<sequence>MKAKGYRLNVFAFAGCPATSIDYSKGPFALRSGNVNDCLAWNASLPAKISAIQPKAIFYTGGPEFSSLLGAQDQAFATGVKGLMTQMGSAPKFILGTTPSLNAAAPACLAQHKSDATFCQMKYRATSFYPKLMQRDQVVAGTTKATLIPTNAMYCQPNAQDRLQWICPAIVGGIVVYTDTNHTTQEYSKRLATVLANALAPLVK</sequence>
<gene>
    <name evidence="2" type="ORF">UFOPK2958_00442</name>
</gene>
<dbReference type="Pfam" id="PF19040">
    <property type="entry name" value="SGNH"/>
    <property type="match status" value="1"/>
</dbReference>
<dbReference type="AlphaFoldDB" id="A0A6J6W7C8"/>
<dbReference type="EMBL" id="CAFAAB010000035">
    <property type="protein sequence ID" value="CAB4779689.1"/>
    <property type="molecule type" value="Genomic_DNA"/>
</dbReference>
<proteinExistence type="predicted"/>
<dbReference type="InterPro" id="IPR043968">
    <property type="entry name" value="SGNH"/>
</dbReference>
<organism evidence="2">
    <name type="scientific">freshwater metagenome</name>
    <dbReference type="NCBI Taxonomy" id="449393"/>
    <lineage>
        <taxon>unclassified sequences</taxon>
        <taxon>metagenomes</taxon>
        <taxon>ecological metagenomes</taxon>
    </lineage>
</organism>